<dbReference type="InterPro" id="IPR032190">
    <property type="entry name" value="NPC1_N"/>
</dbReference>
<dbReference type="PANTHER" id="PTHR45727">
    <property type="entry name" value="NPC INTRACELLULAR CHOLESTEROL TRANSPORTER 1"/>
    <property type="match status" value="1"/>
</dbReference>
<feature type="domain" description="Niemann-Pick C1 N-terminal" evidence="3">
    <location>
        <begin position="64"/>
        <end position="155"/>
    </location>
</feature>
<dbReference type="OrthoDB" id="6510177at2759"/>
<evidence type="ECO:0000313" key="4">
    <source>
        <dbReference type="EMBL" id="KAJ5075484.1"/>
    </source>
</evidence>
<keyword evidence="5" id="KW-1185">Reference proteome</keyword>
<proteinExistence type="predicted"/>
<keyword evidence="1" id="KW-1133">Transmembrane helix</keyword>
<dbReference type="AlphaFoldDB" id="A0A9Q0LN79"/>
<reference evidence="4" key="1">
    <citation type="submission" date="2022-10" db="EMBL/GenBank/DDBJ databases">
        <title>Novel sulphate-reducing endosymbionts in the free-living metamonad Anaeramoeba.</title>
        <authorList>
            <person name="Jerlstrom-Hultqvist J."/>
            <person name="Cepicka I."/>
            <person name="Gallot-Lavallee L."/>
            <person name="Salas-Leiva D."/>
            <person name="Curtis B.A."/>
            <person name="Zahonova K."/>
            <person name="Pipaliya S."/>
            <person name="Dacks J."/>
            <person name="Roger A.J."/>
        </authorList>
    </citation>
    <scope>NUCLEOTIDE SEQUENCE</scope>
    <source>
        <strain evidence="4">BMAN</strain>
    </source>
</reference>
<comment type="caution">
    <text evidence="4">The sequence shown here is derived from an EMBL/GenBank/DDBJ whole genome shotgun (WGS) entry which is preliminary data.</text>
</comment>
<name>A0A9Q0LN79_ANAIG</name>
<keyword evidence="1" id="KW-0472">Membrane</keyword>
<organism evidence="4 5">
    <name type="scientific">Anaeramoeba ignava</name>
    <name type="common">Anaerobic marine amoeba</name>
    <dbReference type="NCBI Taxonomy" id="1746090"/>
    <lineage>
        <taxon>Eukaryota</taxon>
        <taxon>Metamonada</taxon>
        <taxon>Anaeramoebidae</taxon>
        <taxon>Anaeramoeba</taxon>
    </lineage>
</organism>
<dbReference type="Proteomes" id="UP001149090">
    <property type="component" value="Unassembled WGS sequence"/>
</dbReference>
<evidence type="ECO:0000256" key="1">
    <source>
        <dbReference type="SAM" id="Phobius"/>
    </source>
</evidence>
<dbReference type="GO" id="GO:0032934">
    <property type="term" value="F:sterol binding"/>
    <property type="evidence" value="ECO:0007669"/>
    <property type="project" value="TreeGrafter"/>
</dbReference>
<feature type="signal peptide" evidence="2">
    <location>
        <begin position="1"/>
        <end position="16"/>
    </location>
</feature>
<feature type="chain" id="PRO_5040476759" evidence="2">
    <location>
        <begin position="17"/>
        <end position="268"/>
    </location>
</feature>
<dbReference type="GO" id="GO:0016020">
    <property type="term" value="C:membrane"/>
    <property type="evidence" value="ECO:0007669"/>
    <property type="project" value="TreeGrafter"/>
</dbReference>
<feature type="transmembrane region" description="Helical" evidence="1">
    <location>
        <begin position="233"/>
        <end position="253"/>
    </location>
</feature>
<evidence type="ECO:0000256" key="2">
    <source>
        <dbReference type="SAM" id="SignalP"/>
    </source>
</evidence>
<keyword evidence="1" id="KW-0812">Transmembrane</keyword>
<sequence length="268" mass="30473">MEKIIIILIIICLTRGEKTIKKGVQAEPTPMCVWEGAPPNGPVIYKRPPQQADPPVQDCIPIQNGTLGGCCNYTQMLYFTEKFKTAISFFGGCPACVNNIHTTWCHYDCDPYQASFVSTTNHEDGQPLLYPKLTMCRRWAKAVYESCQWVHFVSSMWPTYEAFWITQGGDTLPIAVEVLYPENDDDPFALCPLDELEKCEDSCDCLTCPIACQSGQMPPYENDEKKVGAISQFNFWMIIGCSLIGIMFLFVIFKRSQEFFKEKKLQTF</sequence>
<dbReference type="GO" id="GO:0015918">
    <property type="term" value="P:sterol transport"/>
    <property type="evidence" value="ECO:0007669"/>
    <property type="project" value="TreeGrafter"/>
</dbReference>
<dbReference type="EMBL" id="JAPDFW010000065">
    <property type="protein sequence ID" value="KAJ5075484.1"/>
    <property type="molecule type" value="Genomic_DNA"/>
</dbReference>
<dbReference type="PANTHER" id="PTHR45727:SF2">
    <property type="entry name" value="NPC INTRACELLULAR CHOLESTEROL TRANSPORTER 1"/>
    <property type="match status" value="1"/>
</dbReference>
<accession>A0A9Q0LN79</accession>
<keyword evidence="2" id="KW-0732">Signal</keyword>
<evidence type="ECO:0000259" key="3">
    <source>
        <dbReference type="Pfam" id="PF16414"/>
    </source>
</evidence>
<evidence type="ECO:0000313" key="5">
    <source>
        <dbReference type="Proteomes" id="UP001149090"/>
    </source>
</evidence>
<protein>
    <submittedName>
        <fullName evidence="4">Npc intracellular cholesterol transporter 1</fullName>
    </submittedName>
</protein>
<dbReference type="Pfam" id="PF16414">
    <property type="entry name" value="NPC1_N"/>
    <property type="match status" value="1"/>
</dbReference>
<gene>
    <name evidence="4" type="ORF">M0811_07454</name>
</gene>